<reference evidence="1" key="1">
    <citation type="submission" date="2018-06" db="EMBL/GenBank/DDBJ databases">
        <authorList>
            <person name="Zhirakovskaya E."/>
        </authorList>
    </citation>
    <scope>NUCLEOTIDE SEQUENCE</scope>
</reference>
<protein>
    <submittedName>
        <fullName evidence="1">Uncharacterized protein</fullName>
    </submittedName>
</protein>
<sequence>MGQPEKECERLREEIALLRQRLTGLTPPLETLLKRRGFSIYRKEPAEDLLVPREKYIDSYYETMKRYSFRLFLRDIIKHQDGFTHQDVTRYATAEVTEEYIDYLLKIGLVEKVSGGYRLKKRPVKSFGETLEWFVAEILKREFRMETIRGIRFRGRRVGGDYDLIAKLDSGLLYMEVKSSPPRQVYASEISAFWSRTRDLCPDMAVFLMDTHLRMKDKLVVMFEDELRNRSENPPQVRRLKAELFTIEDRVFIINSKPSIEGNIETLLSYYLRRRCL</sequence>
<dbReference type="AlphaFoldDB" id="A0A3B1CJL5"/>
<dbReference type="EMBL" id="UOGH01000162">
    <property type="protein sequence ID" value="VAX30389.1"/>
    <property type="molecule type" value="Genomic_DNA"/>
</dbReference>
<evidence type="ECO:0000313" key="1">
    <source>
        <dbReference type="EMBL" id="VAX30389.1"/>
    </source>
</evidence>
<organism evidence="1">
    <name type="scientific">hydrothermal vent metagenome</name>
    <dbReference type="NCBI Taxonomy" id="652676"/>
    <lineage>
        <taxon>unclassified sequences</taxon>
        <taxon>metagenomes</taxon>
        <taxon>ecological metagenomes</taxon>
    </lineage>
</organism>
<gene>
    <name evidence="1" type="ORF">MNBD_NITROSPIRAE02-1740</name>
</gene>
<name>A0A3B1CJL5_9ZZZZ</name>
<accession>A0A3B1CJL5</accession>
<proteinExistence type="predicted"/>